<name>A0A3N0YEP4_ANAGA</name>
<dbReference type="AlphaFoldDB" id="A0A3N0YEP4"/>
<dbReference type="InterPro" id="IPR036397">
    <property type="entry name" value="RNaseH_sf"/>
</dbReference>
<keyword evidence="3" id="KW-1185">Reference proteome</keyword>
<accession>A0A3N0YEP4</accession>
<evidence type="ECO:0000313" key="3">
    <source>
        <dbReference type="Proteomes" id="UP000281406"/>
    </source>
</evidence>
<proteinExistence type="predicted"/>
<dbReference type="PANTHER" id="PTHR46791">
    <property type="entry name" value="EXPRESSED PROTEIN"/>
    <property type="match status" value="1"/>
</dbReference>
<dbReference type="InterPro" id="IPR058913">
    <property type="entry name" value="Integrase_dom_put"/>
</dbReference>
<evidence type="ECO:0000259" key="1">
    <source>
        <dbReference type="Pfam" id="PF24764"/>
    </source>
</evidence>
<dbReference type="EMBL" id="RJVU01044706">
    <property type="protein sequence ID" value="ROL44735.1"/>
    <property type="molecule type" value="Genomic_DNA"/>
</dbReference>
<protein>
    <recommendedName>
        <fullName evidence="1">Integrase core domain-containing protein</fullName>
    </recommendedName>
</protein>
<dbReference type="OrthoDB" id="6119988at2759"/>
<dbReference type="GO" id="GO:0003676">
    <property type="term" value="F:nucleic acid binding"/>
    <property type="evidence" value="ECO:0007669"/>
    <property type="project" value="InterPro"/>
</dbReference>
<dbReference type="Proteomes" id="UP000281406">
    <property type="component" value="Unassembled WGS sequence"/>
</dbReference>
<dbReference type="PANTHER" id="PTHR46791:SF12">
    <property type="match status" value="1"/>
</dbReference>
<gene>
    <name evidence="2" type="ORF">DPX16_18446</name>
</gene>
<dbReference type="Pfam" id="PF24764">
    <property type="entry name" value="rva_4"/>
    <property type="match status" value="1"/>
</dbReference>
<evidence type="ECO:0000313" key="2">
    <source>
        <dbReference type="EMBL" id="ROL44735.1"/>
    </source>
</evidence>
<reference evidence="2 3" key="1">
    <citation type="submission" date="2018-10" db="EMBL/GenBank/DDBJ databases">
        <title>Genome assembly for a Yunnan-Guizhou Plateau 3E fish, Anabarilius grahami (Regan), and its evolutionary and genetic applications.</title>
        <authorList>
            <person name="Jiang W."/>
        </authorList>
    </citation>
    <scope>NUCLEOTIDE SEQUENCE [LARGE SCALE GENOMIC DNA]</scope>
    <source>
        <strain evidence="2">AG-KIZ</strain>
        <tissue evidence="2">Muscle</tissue>
    </source>
</reference>
<organism evidence="2 3">
    <name type="scientific">Anabarilius grahami</name>
    <name type="common">Kanglang fish</name>
    <name type="synonym">Barilius grahami</name>
    <dbReference type="NCBI Taxonomy" id="495550"/>
    <lineage>
        <taxon>Eukaryota</taxon>
        <taxon>Metazoa</taxon>
        <taxon>Chordata</taxon>
        <taxon>Craniata</taxon>
        <taxon>Vertebrata</taxon>
        <taxon>Euteleostomi</taxon>
        <taxon>Actinopterygii</taxon>
        <taxon>Neopterygii</taxon>
        <taxon>Teleostei</taxon>
        <taxon>Ostariophysi</taxon>
        <taxon>Cypriniformes</taxon>
        <taxon>Xenocyprididae</taxon>
        <taxon>Xenocypridinae</taxon>
        <taxon>Xenocypridinae incertae sedis</taxon>
        <taxon>Anabarilius</taxon>
    </lineage>
</organism>
<comment type="caution">
    <text evidence="2">The sequence shown here is derived from an EMBL/GenBank/DDBJ whole genome shotgun (WGS) entry which is preliminary data.</text>
</comment>
<feature type="domain" description="Integrase core" evidence="1">
    <location>
        <begin position="240"/>
        <end position="416"/>
    </location>
</feature>
<sequence>MYCPYCGLELAAPIGCFCGSCGSNIQFLAPFLQNGPGTVSDELTEAGLIQKYFSEGHTYDVILDFLGTKHNIFLSLSTLKRRLRNAGLTRRTDYTPSGTVDAAITHELTGSGPGTVSDELTEAGLIQKYFSEGHTYDVILDFLGTKHNIFLSLSTLKRRLRNAGLTRRTDYTPSGTVDAAITHELTGSGQLLGYRALWQTLRQKYFMTVKRDDVMHAIRRLDPSGVQLRHRHRFVRRGYFTAGPNQVWHVDGYDKLKPFGVAISGCIDGFSRKVMWLRSGSSNNDPVIIAYYYLQCVSDFGLPARLRTDCGTENGTMVAIHCALRAQHTDDFAGAHSHMYGTSTANQRIESWWSFFRKQRTQFWIELFSDLRERHLFNGSHEHKCLLRYVFLSIFQKDLDEYRELWNNHTIRPVRQSCCHSGKPEAMYHLPHRFNARDCGFPVSQEVIQEFEDTLPLQRSLCGDGNLQVHFEDLQRQNGLHPPVNWITAVENYITLKNMSGL</sequence>
<dbReference type="Gene3D" id="3.30.420.10">
    <property type="entry name" value="Ribonuclease H-like superfamily/Ribonuclease H"/>
    <property type="match status" value="1"/>
</dbReference>